<evidence type="ECO:0000256" key="14">
    <source>
        <dbReference type="SAM" id="Phobius"/>
    </source>
</evidence>
<evidence type="ECO:0000256" key="6">
    <source>
        <dbReference type="ARBA" id="ARBA00023136"/>
    </source>
</evidence>
<dbReference type="Pfam" id="PF15304">
    <property type="entry name" value="AKAP2_C"/>
    <property type="match status" value="1"/>
</dbReference>
<evidence type="ECO:0000256" key="7">
    <source>
        <dbReference type="ARBA" id="ARBA00023180"/>
    </source>
</evidence>
<sequence length="1155" mass="131055">MIGVAVVFCCLSRRKSGAGAEANINAAGCNFNSFIRRVVRFVGVHAFGLCATALITDILQLMTGYPTPYFLTVCKPNYTTLDTSCEQNPYVVEDICAGSDPAAINQGRKSFPSLHATLASFAAVYVSMYFNSTLTDSSKLLKPLLVFSFIMSAIICGLTRIIQYKNHAVDVYLGFLIGGAIAVYLGLYAVGNFQSSDEMSSSPSLLVHQAPCSLPHEIMEEADLLKERLQAITDKRRIQEDITKKRRLIEEEKLKLQYIKKKALREQWLMDGLSQQSEEEQEAMRIQAQDEQQQSDQLQREILRIEKEIEDLETQELNISANEEVVLRRLKEVERTPEDIIKKAVLVETEAEEKELNEGCSKTDIHNFSPVAMETTELSKLVMDCTTGAVADSLELEGDLVAEDELFCLKTDSPDDQREVVSSSSLTSDLPCTTDTDKHDRIESNVYTRVPCQDSKEKVISEQDHDELIRKESVNSSDTISSADSVYEVQAHCQRQDPPEQALEQESDQCEDPEISPSPKLYQQLIEDNNVDQFPEPELEQEPEFELKEDYEMGYYPEPELEPEIEPKEDYDMGFYPDLEQDPEPEHNTEFELYTKQDPEVDPEVEVYQNQEFYPQNSSEVPKTLSEQPFQDESILEQCIREEALSDVSNESYHNPEDIDECLKIEIAASLSDSDTDDKWRAIFSSSINKEDDDSYLDSLQLTAQELFVQKTETSDVNDEDGNNFEEVCFEVPKITEVLEQPDDIASSPVPPQEVKYCPLGLQGLSKISEDESENGRDANYNHTKYQESFNTVKKLPKDFCVIQETKSENVSMEHVDFQLARKQWREMEEQMKNKILLPSTKKSSLQSSHSFMYTPVRNIERTHMKTRDLENLNLVGDYSHTQFSPCSEDSGLDDSSYRSPYDDPETSVEREIRLSVEREESFKRERGLSRMGKSTDCAPSRSIPRSISTPLTPSFIITSSPTKEPLKHEVSANNVIILDPRNEFTSKDNTTGRSGEWCHEDSGSSLIILETSNLIIRSASEFSLNKACEQPQEKIFLNNPFFKLRSRSSISLVDEEIKVMKQREEELRKERANLYGKERLGADKSSSNPMDTLAFDNSVVPVKCKSSPSSPMKSAHRMDRSALSCDHRFPDAFAGGRRKSAMALRWEAGEFTKD</sequence>
<keyword evidence="5 12" id="KW-0175">Coiled coil</keyword>
<dbReference type="GO" id="GO:0008360">
    <property type="term" value="P:regulation of cell shape"/>
    <property type="evidence" value="ECO:0007669"/>
    <property type="project" value="InterPro"/>
</dbReference>
<dbReference type="AlphaFoldDB" id="A0A1A8FI20"/>
<dbReference type="CDD" id="cd03384">
    <property type="entry name" value="PAP2_wunen"/>
    <property type="match status" value="1"/>
</dbReference>
<protein>
    <recommendedName>
        <fullName evidence="8">Phospholipid phosphatase-related protein type 3</fullName>
    </recommendedName>
    <alternativeName>
        <fullName evidence="9">Inactive phospholipid phosphatase PLPPR3</fullName>
    </alternativeName>
    <alternativeName>
        <fullName evidence="10">Lipid phosphate phosphatase-related protein type 3</fullName>
    </alternativeName>
    <alternativeName>
        <fullName evidence="11">Plasticity-related gene 2 protein</fullName>
    </alternativeName>
</protein>
<gene>
    <name evidence="16" type="primary">LPPR4B</name>
</gene>
<reference evidence="16" key="1">
    <citation type="submission" date="2016-05" db="EMBL/GenBank/DDBJ databases">
        <authorList>
            <person name="Lavstsen T."/>
            <person name="Jespersen J.S."/>
        </authorList>
    </citation>
    <scope>NUCLEOTIDE SEQUENCE</scope>
    <source>
        <tissue evidence="16">Brain</tissue>
    </source>
</reference>
<evidence type="ECO:0000256" key="12">
    <source>
        <dbReference type="SAM" id="Coils"/>
    </source>
</evidence>
<feature type="compositionally biased region" description="Polar residues" evidence="13">
    <location>
        <begin position="474"/>
        <end position="484"/>
    </location>
</feature>
<feature type="transmembrane region" description="Helical" evidence="14">
    <location>
        <begin position="169"/>
        <end position="191"/>
    </location>
</feature>
<keyword evidence="6 14" id="KW-0472">Membrane</keyword>
<organism evidence="16">
    <name type="scientific">Nothobranchius korthausae</name>
    <dbReference type="NCBI Taxonomy" id="1143690"/>
    <lineage>
        <taxon>Eukaryota</taxon>
        <taxon>Metazoa</taxon>
        <taxon>Chordata</taxon>
        <taxon>Craniata</taxon>
        <taxon>Vertebrata</taxon>
        <taxon>Euteleostomi</taxon>
        <taxon>Actinopterygii</taxon>
        <taxon>Neopterygii</taxon>
        <taxon>Teleostei</taxon>
        <taxon>Neoteleostei</taxon>
        <taxon>Acanthomorphata</taxon>
        <taxon>Ovalentaria</taxon>
        <taxon>Atherinomorphae</taxon>
        <taxon>Cyprinodontiformes</taxon>
        <taxon>Nothobranchiidae</taxon>
        <taxon>Nothobranchius</taxon>
    </lineage>
</organism>
<dbReference type="SUPFAM" id="SSF48317">
    <property type="entry name" value="Acid phosphatase/Vanadium-dependent haloperoxidase"/>
    <property type="match status" value="1"/>
</dbReference>
<reference evidence="16" key="2">
    <citation type="submission" date="2016-06" db="EMBL/GenBank/DDBJ databases">
        <title>The genome of a short-lived fish provides insights into sex chromosome evolution and the genetic control of aging.</title>
        <authorList>
            <person name="Reichwald K."/>
            <person name="Felder M."/>
            <person name="Petzold A."/>
            <person name="Koch P."/>
            <person name="Groth M."/>
            <person name="Platzer M."/>
        </authorList>
    </citation>
    <scope>NUCLEOTIDE SEQUENCE</scope>
    <source>
        <tissue evidence="16">Brain</tissue>
    </source>
</reference>
<evidence type="ECO:0000256" key="9">
    <source>
        <dbReference type="ARBA" id="ARBA00079138"/>
    </source>
</evidence>
<feature type="domain" description="Phosphatidic acid phosphatase type 2/haloperoxidase" evidence="15">
    <location>
        <begin position="42"/>
        <end position="186"/>
    </location>
</feature>
<dbReference type="InterPro" id="IPR004965">
    <property type="entry name" value="Paralemmin"/>
</dbReference>
<evidence type="ECO:0000256" key="3">
    <source>
        <dbReference type="ARBA" id="ARBA00022692"/>
    </source>
</evidence>
<feature type="compositionally biased region" description="Polar residues" evidence="13">
    <location>
        <begin position="420"/>
        <end position="434"/>
    </location>
</feature>
<evidence type="ECO:0000256" key="11">
    <source>
        <dbReference type="ARBA" id="ARBA00081887"/>
    </source>
</evidence>
<evidence type="ECO:0000256" key="10">
    <source>
        <dbReference type="ARBA" id="ARBA00081263"/>
    </source>
</evidence>
<dbReference type="GO" id="GO:0005737">
    <property type="term" value="C:cytoplasm"/>
    <property type="evidence" value="ECO:0007669"/>
    <property type="project" value="TreeGrafter"/>
</dbReference>
<feature type="transmembrane region" description="Helical" evidence="14">
    <location>
        <begin position="38"/>
        <end position="59"/>
    </location>
</feature>
<keyword evidence="4 14" id="KW-1133">Transmembrane helix</keyword>
<feature type="compositionally biased region" description="Acidic residues" evidence="13">
    <location>
        <begin position="503"/>
        <end position="514"/>
    </location>
</feature>
<evidence type="ECO:0000313" key="16">
    <source>
        <dbReference type="EMBL" id="SBQ58473.1"/>
    </source>
</evidence>
<keyword evidence="3 14" id="KW-0812">Transmembrane</keyword>
<dbReference type="SMART" id="SM00014">
    <property type="entry name" value="acidPPc"/>
    <property type="match status" value="1"/>
</dbReference>
<feature type="region of interest" description="Disordered" evidence="13">
    <location>
        <begin position="414"/>
        <end position="434"/>
    </location>
</feature>
<evidence type="ECO:0000256" key="4">
    <source>
        <dbReference type="ARBA" id="ARBA00022989"/>
    </source>
</evidence>
<dbReference type="InterPro" id="IPR000326">
    <property type="entry name" value="PAP2/HPO"/>
</dbReference>
<feature type="region of interest" description="Disordered" evidence="13">
    <location>
        <begin position="560"/>
        <end position="587"/>
    </location>
</feature>
<dbReference type="InterPro" id="IPR029304">
    <property type="entry name" value="AKAP2_C"/>
</dbReference>
<keyword evidence="7" id="KW-0325">Glycoprotein</keyword>
<accession>A0A1A8FI20</accession>
<dbReference type="GO" id="GO:0016020">
    <property type="term" value="C:membrane"/>
    <property type="evidence" value="ECO:0007669"/>
    <property type="project" value="UniProtKB-SubCell"/>
</dbReference>
<evidence type="ECO:0000256" key="5">
    <source>
        <dbReference type="ARBA" id="ARBA00023054"/>
    </source>
</evidence>
<dbReference type="Pfam" id="PF03285">
    <property type="entry name" value="Paralemmin"/>
    <property type="match status" value="1"/>
</dbReference>
<evidence type="ECO:0000259" key="15">
    <source>
        <dbReference type="SMART" id="SM00014"/>
    </source>
</evidence>
<feature type="coiled-coil region" evidence="12">
    <location>
        <begin position="1051"/>
        <end position="1078"/>
    </location>
</feature>
<dbReference type="PANTHER" id="PTHR46881:SF2">
    <property type="entry name" value="PALMDELPHIN ISOFORM X1"/>
    <property type="match status" value="1"/>
</dbReference>
<feature type="region of interest" description="Disordered" evidence="13">
    <location>
        <begin position="924"/>
        <end position="945"/>
    </location>
</feature>
<evidence type="ECO:0000256" key="1">
    <source>
        <dbReference type="ARBA" id="ARBA00004141"/>
    </source>
</evidence>
<keyword evidence="2" id="KW-0597">Phosphoprotein</keyword>
<dbReference type="Gene3D" id="1.20.144.10">
    <property type="entry name" value="Phosphatidic acid phosphatase type 2/haloperoxidase"/>
    <property type="match status" value="1"/>
</dbReference>
<dbReference type="PANTHER" id="PTHR46881">
    <property type="entry name" value="PALMDELPHIN"/>
    <property type="match status" value="1"/>
</dbReference>
<evidence type="ECO:0000256" key="13">
    <source>
        <dbReference type="SAM" id="MobiDB-lite"/>
    </source>
</evidence>
<comment type="subcellular location">
    <subcellularLocation>
        <location evidence="1">Membrane</location>
        <topology evidence="1">Multi-pass membrane protein</topology>
    </subcellularLocation>
</comment>
<feature type="transmembrane region" description="Helical" evidence="14">
    <location>
        <begin position="144"/>
        <end position="162"/>
    </location>
</feature>
<dbReference type="InterPro" id="IPR036938">
    <property type="entry name" value="PAP2/HPO_sf"/>
</dbReference>
<feature type="region of interest" description="Disordered" evidence="13">
    <location>
        <begin position="884"/>
        <end position="910"/>
    </location>
</feature>
<name>A0A1A8FI20_9TELE</name>
<evidence type="ECO:0000256" key="2">
    <source>
        <dbReference type="ARBA" id="ARBA00022553"/>
    </source>
</evidence>
<feature type="compositionally biased region" description="Basic and acidic residues" evidence="13">
    <location>
        <begin position="461"/>
        <end position="473"/>
    </location>
</feature>
<dbReference type="Pfam" id="PF01569">
    <property type="entry name" value="PAP2"/>
    <property type="match status" value="1"/>
</dbReference>
<feature type="coiled-coil region" evidence="12">
    <location>
        <begin position="235"/>
        <end position="322"/>
    </location>
</feature>
<dbReference type="EMBL" id="HAEB01011946">
    <property type="protein sequence ID" value="SBQ58473.1"/>
    <property type="molecule type" value="Transcribed_RNA"/>
</dbReference>
<feature type="region of interest" description="Disordered" evidence="13">
    <location>
        <begin position="461"/>
        <end position="519"/>
    </location>
</feature>
<proteinExistence type="predicted"/>
<dbReference type="FunFam" id="1.20.144.10:FF:000014">
    <property type="entry name" value="Phospholipid phosphatase-related protein type 3"/>
    <property type="match status" value="1"/>
</dbReference>
<evidence type="ECO:0000256" key="8">
    <source>
        <dbReference type="ARBA" id="ARBA00069374"/>
    </source>
</evidence>